<keyword evidence="5" id="KW-0479">Metal-binding</keyword>
<feature type="coiled-coil region" evidence="15">
    <location>
        <begin position="674"/>
        <end position="705"/>
    </location>
</feature>
<evidence type="ECO:0000256" key="5">
    <source>
        <dbReference type="ARBA" id="ARBA00022723"/>
    </source>
</evidence>
<evidence type="ECO:0000256" key="8">
    <source>
        <dbReference type="ARBA" id="ARBA00022801"/>
    </source>
</evidence>
<evidence type="ECO:0000256" key="16">
    <source>
        <dbReference type="SAM" id="MobiDB-lite"/>
    </source>
</evidence>
<evidence type="ECO:0000256" key="1">
    <source>
        <dbReference type="ARBA" id="ARBA00022670"/>
    </source>
</evidence>
<dbReference type="InterPro" id="IPR043502">
    <property type="entry name" value="DNA/RNA_pol_sf"/>
</dbReference>
<dbReference type="Gene3D" id="3.10.10.10">
    <property type="entry name" value="HIV Type 1 Reverse Transcriptase, subunit A, domain 1"/>
    <property type="match status" value="1"/>
</dbReference>
<keyword evidence="9" id="KW-0460">Magnesium</keyword>
<keyword evidence="7" id="KW-0255">Endonuclease</keyword>
<dbReference type="Gene3D" id="3.30.70.270">
    <property type="match status" value="2"/>
</dbReference>
<evidence type="ECO:0000256" key="15">
    <source>
        <dbReference type="SAM" id="Coils"/>
    </source>
</evidence>
<dbReference type="Pfam" id="PF17921">
    <property type="entry name" value="Integrase_H2C2"/>
    <property type="match status" value="1"/>
</dbReference>
<feature type="domain" description="Reverse transcriptase" evidence="17">
    <location>
        <begin position="1417"/>
        <end position="1596"/>
    </location>
</feature>
<dbReference type="GO" id="GO:0006310">
    <property type="term" value="P:DNA recombination"/>
    <property type="evidence" value="ECO:0007669"/>
    <property type="project" value="UniProtKB-KW"/>
</dbReference>
<evidence type="ECO:0000256" key="9">
    <source>
        <dbReference type="ARBA" id="ARBA00022842"/>
    </source>
</evidence>
<dbReference type="PROSITE" id="PS50994">
    <property type="entry name" value="INTEGRASE"/>
    <property type="match status" value="2"/>
</dbReference>
<organism evidence="19 20">
    <name type="scientific">Chara braunii</name>
    <name type="common">Braun's stonewort</name>
    <dbReference type="NCBI Taxonomy" id="69332"/>
    <lineage>
        <taxon>Eukaryota</taxon>
        <taxon>Viridiplantae</taxon>
        <taxon>Streptophyta</taxon>
        <taxon>Charophyceae</taxon>
        <taxon>Charales</taxon>
        <taxon>Characeae</taxon>
        <taxon>Chara</taxon>
    </lineage>
</organism>
<evidence type="ECO:0008006" key="21">
    <source>
        <dbReference type="Google" id="ProtNLM"/>
    </source>
</evidence>
<dbReference type="Gene3D" id="3.30.420.10">
    <property type="entry name" value="Ribonuclease H-like superfamily/Ribonuclease H"/>
    <property type="match status" value="2"/>
</dbReference>
<evidence type="ECO:0000256" key="6">
    <source>
        <dbReference type="ARBA" id="ARBA00022750"/>
    </source>
</evidence>
<accession>A0A388LDB6</accession>
<evidence type="ECO:0000313" key="20">
    <source>
        <dbReference type="Proteomes" id="UP000265515"/>
    </source>
</evidence>
<evidence type="ECO:0000256" key="13">
    <source>
        <dbReference type="ARBA" id="ARBA00023125"/>
    </source>
</evidence>
<keyword evidence="11" id="KW-0695">RNA-directed DNA polymerase</keyword>
<feature type="compositionally biased region" description="Low complexity" evidence="16">
    <location>
        <begin position="476"/>
        <end position="489"/>
    </location>
</feature>
<feature type="region of interest" description="Disordered" evidence="16">
    <location>
        <begin position="239"/>
        <end position="262"/>
    </location>
</feature>
<dbReference type="Pfam" id="PF00078">
    <property type="entry name" value="RVT_1"/>
    <property type="match status" value="1"/>
</dbReference>
<keyword evidence="14" id="KW-0233">DNA recombination</keyword>
<dbReference type="GO" id="GO:0046872">
    <property type="term" value="F:metal ion binding"/>
    <property type="evidence" value="ECO:0007669"/>
    <property type="project" value="UniProtKB-KW"/>
</dbReference>
<evidence type="ECO:0000256" key="10">
    <source>
        <dbReference type="ARBA" id="ARBA00022908"/>
    </source>
</evidence>
<keyword evidence="20" id="KW-1185">Reference proteome</keyword>
<dbReference type="InterPro" id="IPR041588">
    <property type="entry name" value="Integrase_H2C2"/>
</dbReference>
<protein>
    <recommendedName>
        <fullName evidence="21">Reverse transcriptase</fullName>
    </recommendedName>
</protein>
<keyword evidence="12" id="KW-0239">DNA-directed DNA polymerase</keyword>
<dbReference type="Proteomes" id="UP000265515">
    <property type="component" value="Unassembled WGS sequence"/>
</dbReference>
<dbReference type="Pfam" id="PF17917">
    <property type="entry name" value="RT_RNaseH"/>
    <property type="match status" value="1"/>
</dbReference>
<feature type="domain" description="Integrase catalytic" evidence="18">
    <location>
        <begin position="1097"/>
        <end position="1170"/>
    </location>
</feature>
<gene>
    <name evidence="19" type="ORF">CBR_g30669</name>
</gene>
<dbReference type="InterPro" id="IPR050951">
    <property type="entry name" value="Retrovirus_Pol_polyprotein"/>
</dbReference>
<keyword evidence="10" id="KW-0229">DNA integration</keyword>
<dbReference type="Gramene" id="GBG80301">
    <property type="protein sequence ID" value="GBG80301"/>
    <property type="gene ID" value="CBR_g30669"/>
</dbReference>
<feature type="region of interest" description="Disordered" evidence="16">
    <location>
        <begin position="470"/>
        <end position="489"/>
    </location>
</feature>
<dbReference type="GO" id="GO:0003677">
    <property type="term" value="F:DNA binding"/>
    <property type="evidence" value="ECO:0007669"/>
    <property type="project" value="UniProtKB-KW"/>
</dbReference>
<name>A0A388LDB6_CHABU</name>
<feature type="domain" description="Integrase catalytic" evidence="18">
    <location>
        <begin position="1886"/>
        <end position="2047"/>
    </location>
</feature>
<dbReference type="FunFam" id="3.30.420.10:FF:000032">
    <property type="entry name" value="Retrovirus-related Pol polyprotein from transposon 297-like Protein"/>
    <property type="match status" value="1"/>
</dbReference>
<dbReference type="InterPro" id="IPR043128">
    <property type="entry name" value="Rev_trsase/Diguanyl_cyclase"/>
</dbReference>
<dbReference type="GO" id="GO:0003887">
    <property type="term" value="F:DNA-directed DNA polymerase activity"/>
    <property type="evidence" value="ECO:0007669"/>
    <property type="project" value="UniProtKB-KW"/>
</dbReference>
<dbReference type="InterPro" id="IPR015943">
    <property type="entry name" value="WD40/YVTN_repeat-like_dom_sf"/>
</dbReference>
<feature type="region of interest" description="Disordered" evidence="16">
    <location>
        <begin position="399"/>
        <end position="426"/>
    </location>
</feature>
<dbReference type="InterPro" id="IPR056924">
    <property type="entry name" value="SH3_Tf2-1"/>
</dbReference>
<evidence type="ECO:0000256" key="11">
    <source>
        <dbReference type="ARBA" id="ARBA00022918"/>
    </source>
</evidence>
<evidence type="ECO:0000313" key="19">
    <source>
        <dbReference type="EMBL" id="GBG80301.1"/>
    </source>
</evidence>
<comment type="caution">
    <text evidence="19">The sequence shown here is derived from an EMBL/GenBank/DDBJ whole genome shotgun (WGS) entry which is preliminary data.</text>
</comment>
<evidence type="ECO:0000256" key="3">
    <source>
        <dbReference type="ARBA" id="ARBA00022695"/>
    </source>
</evidence>
<dbReference type="GO" id="GO:0003964">
    <property type="term" value="F:RNA-directed DNA polymerase activity"/>
    <property type="evidence" value="ECO:0007669"/>
    <property type="project" value="UniProtKB-KW"/>
</dbReference>
<evidence type="ECO:0000256" key="2">
    <source>
        <dbReference type="ARBA" id="ARBA00022679"/>
    </source>
</evidence>
<keyword evidence="8" id="KW-0378">Hydrolase</keyword>
<evidence type="ECO:0000259" key="18">
    <source>
        <dbReference type="PROSITE" id="PS50994"/>
    </source>
</evidence>
<dbReference type="GO" id="GO:0004519">
    <property type="term" value="F:endonuclease activity"/>
    <property type="evidence" value="ECO:0007669"/>
    <property type="project" value="UniProtKB-KW"/>
</dbReference>
<keyword evidence="15" id="KW-0175">Coiled coil</keyword>
<evidence type="ECO:0000256" key="7">
    <source>
        <dbReference type="ARBA" id="ARBA00022759"/>
    </source>
</evidence>
<dbReference type="CDD" id="cd01647">
    <property type="entry name" value="RT_LTR"/>
    <property type="match status" value="1"/>
</dbReference>
<dbReference type="InterPro" id="IPR000477">
    <property type="entry name" value="RT_dom"/>
</dbReference>
<sequence length="2126" mass="237217">MSSLMMEARMLAADTTWQLIEGGNGAPSPGFPTPVLWWEGFTTQLRILFVAKHEYIGALFLNSKGGCQIWLSHLAIVHGVDVADLKDKISWEELTRLWKKRLIVDDAPALAINHLFAMTQGNTSTRDRLTEWQKIAATPDLDLPFSHLRREFYNRSCVALSLALGDREQYATFAEIIDKAREIIKTNRAVAHEKSAWQPTYVEKVKTGPRPQHVAAVQSDNIVEDPVAIQASCEGDQVAAVQPQSNNKSRGNGKAKTASPAGTGHLAPWVKFHLTEAEYKWRGRYGCCYWCNNTKNKTSQCPDQGKEDVRPRNCHDVRAAGVPLMQVAGMGSSYGAQPAWVPTGDGGREQQEEEDAALLAFSPAGNCHDVRASGVPLMQVAGMGSSYGAQVTIAHLRERPSTNTGSSSGSGSSSSSSGSSTGGGSFVSSFASSTTTRLSSRLLSGNGAGLFRSGGSNGIASKFTGGSRVLLGGGTPSSTPGGATNSTPGVSVDGEGTYLIFNVGDALFISDYNSQDKEPLKSLYFSNVHPGCHAFNPRVTDGHDLLIGLTTGDGRCNVFPGLTSVEWLGLWQIFILVLESNIHCSVLILYSADWKLQMDAAPKAEKTQYRFFYEKVLKREEEEKEKEREEKVKAHEAIFCTLPALTDEEVEEKTVPLLRALVDVRTVEDRAGQLAKVFNELKKLREDMAQMAQQHRDQLQQLANVQPAQSTLPSTYPASSAACQSVFAPLNVSSSTSFSSLTVANSQAGSAAGPDPAAAAAAAAAASGGAGNSGTVAAPGPDPAMVGPGGSFAYIDRKAAQISSEYDGKDEVESWISSMRSYFDVLGTPPSTQSSILGTNVEPVVRGFLETQAVQSGYKRIDLNKWLKATPTAALEDLLIKQYVGPHAATKARLKLDKLKHSKWTGTMHNLQQYVSKLFATPDLEMTAQSCLDVIKGTVPSTLKDRPGLGLSGYTDWLTLMRDLVKLEAQDLPGGSSGKKATSRKRFLGSNRFAAHDLLEVDEETLVDEYSLDDDQEQDYGASCSLSVHESECINDDESMNAFKKTAFKSGCKVFSKIDLKSGYHQIEVEPADQHKTAFKTRDGLFISAYWKDFTSQTYDMKLKMTSARHPEANGLAEEINQTVIQLLRALIVPDQNSWDEDLPIVQGLYNNSIHSSTGMTPNQLHLGWKIRNPLSYLFPEQPPGLTPGQPGYSATYDRLLKVVVAAMERRRSAMINHANKKRLHDPFTVGSYVSVKMSEFSEEEGVSRKLLPQYYGPWRVLNRVGNDSFSPSYTIDVPAHLRTYPVFHASKLFPYEPPETFKYRESLIPRAINGGHEVDRIVEHSGKGRNKQYKVHFLYHPLDDFYWIAKKDLLQSAPRQVVDQYADLMQEPFGLPNRPTKHHIELLPGAVPPKGRVYRMSSAELEELRKQLETLTSKGWIRPSTSEFGAPVLFVPKGNGEFRMCIDYRGLNKITRKSTEPLPRIDDLLDMVQGCTVFSKVDLKSGYHQIEMAEEDVYKTAFKTRYGIYEFLVMPFGLCNAPGTFQTEMHRIFRPYLDKFMVVYLDDILVFSKTAREHAEHLALVLQSLCDSQYKINREKSSFGVPSVIYLGHVISGDGLALEAAKIAAIQEWPQPQTVRDVRSFMGLASYYRNQYGIGAVLQQDDGNGLRPVEFMSKKIKTQKLQDSTYEKELNALVCAPKHWKHFLLGRHFKIFSDHFTLQWMKSQGELNDKLARYIQFIDMFDFELKHKKGCYNKVVDALSRRPDSFALISSTHSFGEDTRQTIARLLPQDETFGPIVRNLQADPNSEPGYALSSDLLYTYIRGEERLCIPQDQRLRTLLLSECHDARRHFGFLKSYAALSQRFLWKEMRSEMLRYVDTCELCQRNKVQRKPPLGLLKPLPIPDGPAQSVSIDFTDLGKTTPRGMRQVMVCVDKFSKYAKFIPLSEVARVPTVRAAFSERWVTHHGPPTSIVSDRDPRFCSDEWQSYCKDYLHSRLDMTFGHHPEANGLAEVMNQVLFQLLRPVISQDQQDWDLHLARAQLMYNMSVHSSTGFSPYRLHWGCEPRQPLDDIIDKAKPDLTPGTAKFARRYRLDVERARANLFKAQKAMIEQANRHRRPSPIRTGDHPQRIYPWGYLRMVGLR</sequence>
<keyword evidence="6" id="KW-0064">Aspartyl protease</keyword>
<dbReference type="PROSITE" id="PS50878">
    <property type="entry name" value="RT_POL"/>
    <property type="match status" value="1"/>
</dbReference>
<dbReference type="InterPro" id="IPR001584">
    <property type="entry name" value="Integrase_cat-core"/>
</dbReference>
<keyword evidence="2" id="KW-0808">Transferase</keyword>
<evidence type="ECO:0000259" key="17">
    <source>
        <dbReference type="PROSITE" id="PS50878"/>
    </source>
</evidence>
<dbReference type="Gene3D" id="2.130.10.10">
    <property type="entry name" value="YVTN repeat-like/Quinoprotein amine dehydrogenase"/>
    <property type="match status" value="1"/>
</dbReference>
<dbReference type="SUPFAM" id="SSF53098">
    <property type="entry name" value="Ribonuclease H-like"/>
    <property type="match status" value="2"/>
</dbReference>
<dbReference type="Gene3D" id="1.10.340.70">
    <property type="match status" value="1"/>
</dbReference>
<keyword evidence="13" id="KW-0238">DNA-binding</keyword>
<dbReference type="InterPro" id="IPR012337">
    <property type="entry name" value="RNaseH-like_sf"/>
</dbReference>
<keyword evidence="3" id="KW-0548">Nucleotidyltransferase</keyword>
<evidence type="ECO:0000256" key="4">
    <source>
        <dbReference type="ARBA" id="ARBA00022722"/>
    </source>
</evidence>
<dbReference type="PANTHER" id="PTHR37984:SF5">
    <property type="entry name" value="PROTEIN NYNRIN-LIKE"/>
    <property type="match status" value="1"/>
</dbReference>
<feature type="coiled-coil region" evidence="15">
    <location>
        <begin position="610"/>
        <end position="638"/>
    </location>
</feature>
<dbReference type="PANTHER" id="PTHR37984">
    <property type="entry name" value="PROTEIN CBG26694"/>
    <property type="match status" value="1"/>
</dbReference>
<evidence type="ECO:0000256" key="12">
    <source>
        <dbReference type="ARBA" id="ARBA00022932"/>
    </source>
</evidence>
<dbReference type="Pfam" id="PF24626">
    <property type="entry name" value="SH3_Tf2-1"/>
    <property type="match status" value="1"/>
</dbReference>
<keyword evidence="1" id="KW-0645">Protease</keyword>
<dbReference type="OrthoDB" id="3367at2759"/>
<keyword evidence="4" id="KW-0540">Nuclease</keyword>
<dbReference type="CDD" id="cd09274">
    <property type="entry name" value="RNase_HI_RT_Ty3"/>
    <property type="match status" value="1"/>
</dbReference>
<reference evidence="19 20" key="1">
    <citation type="journal article" date="2018" name="Cell">
        <title>The Chara Genome: Secondary Complexity and Implications for Plant Terrestrialization.</title>
        <authorList>
            <person name="Nishiyama T."/>
            <person name="Sakayama H."/>
            <person name="Vries J.D."/>
            <person name="Buschmann H."/>
            <person name="Saint-Marcoux D."/>
            <person name="Ullrich K.K."/>
            <person name="Haas F.B."/>
            <person name="Vanderstraeten L."/>
            <person name="Becker D."/>
            <person name="Lang D."/>
            <person name="Vosolsobe S."/>
            <person name="Rombauts S."/>
            <person name="Wilhelmsson P.K.I."/>
            <person name="Janitza P."/>
            <person name="Kern R."/>
            <person name="Heyl A."/>
            <person name="Rumpler F."/>
            <person name="Villalobos L.I.A.C."/>
            <person name="Clay J.M."/>
            <person name="Skokan R."/>
            <person name="Toyoda A."/>
            <person name="Suzuki Y."/>
            <person name="Kagoshima H."/>
            <person name="Schijlen E."/>
            <person name="Tajeshwar N."/>
            <person name="Catarino B."/>
            <person name="Hetherington A.J."/>
            <person name="Saltykova A."/>
            <person name="Bonnot C."/>
            <person name="Breuninger H."/>
            <person name="Symeonidi A."/>
            <person name="Radhakrishnan G.V."/>
            <person name="Van Nieuwerburgh F."/>
            <person name="Deforce D."/>
            <person name="Chang C."/>
            <person name="Karol K.G."/>
            <person name="Hedrich R."/>
            <person name="Ulvskov P."/>
            <person name="Glockner G."/>
            <person name="Delwiche C.F."/>
            <person name="Petrasek J."/>
            <person name="Van de Peer Y."/>
            <person name="Friml J."/>
            <person name="Beilby M."/>
            <person name="Dolan L."/>
            <person name="Kohara Y."/>
            <person name="Sugano S."/>
            <person name="Fujiyama A."/>
            <person name="Delaux P.-M."/>
            <person name="Quint M."/>
            <person name="TheiBen G."/>
            <person name="Hagemann M."/>
            <person name="Harholt J."/>
            <person name="Dunand C."/>
            <person name="Zachgo S."/>
            <person name="Langdale J."/>
            <person name="Maumus F."/>
            <person name="Straeten D.V.D."/>
            <person name="Gould S.B."/>
            <person name="Rensing S.A."/>
        </authorList>
    </citation>
    <scope>NUCLEOTIDE SEQUENCE [LARGE SCALE GENOMIC DNA]</scope>
    <source>
        <strain evidence="19 20">S276</strain>
    </source>
</reference>
<dbReference type="GO" id="GO:0006508">
    <property type="term" value="P:proteolysis"/>
    <property type="evidence" value="ECO:0007669"/>
    <property type="project" value="UniProtKB-KW"/>
</dbReference>
<dbReference type="InterPro" id="IPR036397">
    <property type="entry name" value="RNaseH_sf"/>
</dbReference>
<feature type="compositionally biased region" description="Low complexity" evidence="16">
    <location>
        <begin position="401"/>
        <end position="419"/>
    </location>
</feature>
<proteinExistence type="predicted"/>
<dbReference type="FunFam" id="3.10.10.10:FF:000007">
    <property type="entry name" value="Retrovirus-related Pol polyprotein from transposon 17.6-like Protein"/>
    <property type="match status" value="1"/>
</dbReference>
<evidence type="ECO:0000256" key="14">
    <source>
        <dbReference type="ARBA" id="ARBA00023172"/>
    </source>
</evidence>
<dbReference type="SUPFAM" id="SSF56672">
    <property type="entry name" value="DNA/RNA polymerases"/>
    <property type="match status" value="2"/>
</dbReference>
<dbReference type="EMBL" id="BFEA01000342">
    <property type="protein sequence ID" value="GBG80301.1"/>
    <property type="molecule type" value="Genomic_DNA"/>
</dbReference>
<dbReference type="GO" id="GO:0015074">
    <property type="term" value="P:DNA integration"/>
    <property type="evidence" value="ECO:0007669"/>
    <property type="project" value="UniProtKB-KW"/>
</dbReference>
<dbReference type="InterPro" id="IPR041373">
    <property type="entry name" value="RT_RNaseH"/>
</dbReference>
<dbReference type="GO" id="GO:0004190">
    <property type="term" value="F:aspartic-type endopeptidase activity"/>
    <property type="evidence" value="ECO:0007669"/>
    <property type="project" value="UniProtKB-KW"/>
</dbReference>